<dbReference type="PROSITE" id="PS50089">
    <property type="entry name" value="ZF_RING_2"/>
    <property type="match status" value="1"/>
</dbReference>
<evidence type="ECO:0000259" key="11">
    <source>
        <dbReference type="PROSITE" id="PS50089"/>
    </source>
</evidence>
<evidence type="ECO:0000256" key="9">
    <source>
        <dbReference type="PROSITE-ProRule" id="PRU00175"/>
    </source>
</evidence>
<evidence type="ECO:0000256" key="3">
    <source>
        <dbReference type="ARBA" id="ARBA00022737"/>
    </source>
</evidence>
<dbReference type="InterPro" id="IPR013083">
    <property type="entry name" value="Znf_RING/FYVE/PHD"/>
</dbReference>
<dbReference type="PROSITE" id="PS50172">
    <property type="entry name" value="BRCT"/>
    <property type="match status" value="2"/>
</dbReference>
<evidence type="ECO:0000256" key="6">
    <source>
        <dbReference type="ARBA" id="ARBA00022833"/>
    </source>
</evidence>
<name>T0S0U5_SAPDV</name>
<feature type="region of interest" description="Disordered" evidence="10">
    <location>
        <begin position="209"/>
        <end position="257"/>
    </location>
</feature>
<evidence type="ECO:0000256" key="8">
    <source>
        <dbReference type="ARBA" id="ARBA00023242"/>
    </source>
</evidence>
<dbReference type="SUPFAM" id="SSF57850">
    <property type="entry name" value="RING/U-box"/>
    <property type="match status" value="1"/>
</dbReference>
<evidence type="ECO:0000313" key="13">
    <source>
        <dbReference type="EMBL" id="EQC38548.1"/>
    </source>
</evidence>
<feature type="domain" description="BRCT" evidence="12">
    <location>
        <begin position="258"/>
        <end position="368"/>
    </location>
</feature>
<sequence length="506" mass="54721">MVLHAAVARALDAFATQMRCPICLEALSRPFSLPCNHFFCEACIHTALGFATTCPVCKAMVRKRTLRHDTSVQRIQDALQKLMAMRPAIEAPVPAVTVPTSICIDLCSEESEYEQSNSVTQATQIDAPPLVPVVAPETEVHNAILSPERPPQTEVFTGGQVVEVSARTWPGINKLGGTAWIVRRNDDGTYNVKYVLGGREGRVDPVYIRSAGTSNNDNNSSDDARTSPAPSSARTIPSRKRLSPAIESPPPAAPKKAKKAVHIREALVFLCSGLNHDEKTLVESCAQLVGATTVHEWTESVTHVIVKCQHAAPMRQKLQLSDKVNRWVKIRSIKYLKAVVSGRWIVSDAWIQACVKAKGLVSEETYEVQGLLKVQHVPEIAKKARLLRQANLATATGVPSAVGTRLFASLVCVVYGNFASPLPPKHEIGSLVRLGDGTIVSSLDDLVKAAAQTSSRTCVVIVEAMDVVLPLPTTAAGLTIYAVGYEWVLDSVSECALKPLAHLLQT</sequence>
<dbReference type="Proteomes" id="UP000030762">
    <property type="component" value="Unassembled WGS sequence"/>
</dbReference>
<dbReference type="InterPro" id="IPR031099">
    <property type="entry name" value="BRCA1-associated"/>
</dbReference>
<protein>
    <recommendedName>
        <fullName evidence="15">RING-type E3 ubiquitin transferase BRCA1</fullName>
    </recommendedName>
</protein>
<evidence type="ECO:0000259" key="12">
    <source>
        <dbReference type="PROSITE" id="PS50172"/>
    </source>
</evidence>
<evidence type="ECO:0000256" key="5">
    <source>
        <dbReference type="ARBA" id="ARBA00022771"/>
    </source>
</evidence>
<dbReference type="GO" id="GO:0000724">
    <property type="term" value="P:double-strand break repair via homologous recombination"/>
    <property type="evidence" value="ECO:0007669"/>
    <property type="project" value="TreeGrafter"/>
</dbReference>
<evidence type="ECO:0000256" key="2">
    <source>
        <dbReference type="ARBA" id="ARBA00022723"/>
    </source>
</evidence>
<dbReference type="RefSeq" id="XP_008608140.1">
    <property type="nucleotide sequence ID" value="XM_008609918.1"/>
</dbReference>
<keyword evidence="2" id="KW-0479">Metal-binding</keyword>
<dbReference type="InParanoid" id="T0S0U5"/>
<dbReference type="PANTHER" id="PTHR13763:SF0">
    <property type="entry name" value="BREAST CANCER TYPE 1 SUSCEPTIBILITY PROTEIN"/>
    <property type="match status" value="1"/>
</dbReference>
<keyword evidence="8" id="KW-0539">Nucleus</keyword>
<dbReference type="GeneID" id="19944981"/>
<dbReference type="GO" id="GO:0008270">
    <property type="term" value="F:zinc ion binding"/>
    <property type="evidence" value="ECO:0007669"/>
    <property type="project" value="UniProtKB-KW"/>
</dbReference>
<evidence type="ECO:0000313" key="14">
    <source>
        <dbReference type="Proteomes" id="UP000030762"/>
    </source>
</evidence>
<proteinExistence type="predicted"/>
<dbReference type="PANTHER" id="PTHR13763">
    <property type="entry name" value="BREAST CANCER TYPE 1 SUSCEPTIBILITY PROTEIN BRCA1"/>
    <property type="match status" value="1"/>
</dbReference>
<keyword evidence="7" id="KW-0234">DNA repair</keyword>
<accession>T0S0U5</accession>
<dbReference type="InterPro" id="IPR001841">
    <property type="entry name" value="Znf_RING"/>
</dbReference>
<dbReference type="InterPro" id="IPR001357">
    <property type="entry name" value="BRCT_dom"/>
</dbReference>
<dbReference type="GO" id="GO:0004842">
    <property type="term" value="F:ubiquitin-protein transferase activity"/>
    <property type="evidence" value="ECO:0007669"/>
    <property type="project" value="TreeGrafter"/>
</dbReference>
<feature type="domain" description="RING-type" evidence="11">
    <location>
        <begin position="20"/>
        <end position="58"/>
    </location>
</feature>
<organism evidence="13 14">
    <name type="scientific">Saprolegnia diclina (strain VS20)</name>
    <dbReference type="NCBI Taxonomy" id="1156394"/>
    <lineage>
        <taxon>Eukaryota</taxon>
        <taxon>Sar</taxon>
        <taxon>Stramenopiles</taxon>
        <taxon>Oomycota</taxon>
        <taxon>Saprolegniomycetes</taxon>
        <taxon>Saprolegniales</taxon>
        <taxon>Saprolegniaceae</taxon>
        <taxon>Saprolegnia</taxon>
    </lineage>
</organism>
<dbReference type="AlphaFoldDB" id="T0S0U5"/>
<evidence type="ECO:0000256" key="7">
    <source>
        <dbReference type="ARBA" id="ARBA00023204"/>
    </source>
</evidence>
<comment type="subcellular location">
    <subcellularLocation>
        <location evidence="1">Nucleus</location>
    </subcellularLocation>
</comment>
<reference evidence="13 14" key="1">
    <citation type="submission" date="2012-04" db="EMBL/GenBank/DDBJ databases">
        <title>The Genome Sequence of Saprolegnia declina VS20.</title>
        <authorList>
            <consortium name="The Broad Institute Genome Sequencing Platform"/>
            <person name="Russ C."/>
            <person name="Nusbaum C."/>
            <person name="Tyler B."/>
            <person name="van West P."/>
            <person name="Dieguez-Uribeondo J."/>
            <person name="de Bruijn I."/>
            <person name="Tripathy S."/>
            <person name="Jiang R."/>
            <person name="Young S.K."/>
            <person name="Zeng Q."/>
            <person name="Gargeya S."/>
            <person name="Fitzgerald M."/>
            <person name="Haas B."/>
            <person name="Abouelleil A."/>
            <person name="Alvarado L."/>
            <person name="Arachchi H.M."/>
            <person name="Berlin A."/>
            <person name="Chapman S.B."/>
            <person name="Goldberg J."/>
            <person name="Griggs A."/>
            <person name="Gujja S."/>
            <person name="Hansen M."/>
            <person name="Howarth C."/>
            <person name="Imamovic A."/>
            <person name="Larimer J."/>
            <person name="McCowen C."/>
            <person name="Montmayeur A."/>
            <person name="Murphy C."/>
            <person name="Neiman D."/>
            <person name="Pearson M."/>
            <person name="Priest M."/>
            <person name="Roberts A."/>
            <person name="Saif S."/>
            <person name="Shea T."/>
            <person name="Sisk P."/>
            <person name="Sykes S."/>
            <person name="Wortman J."/>
            <person name="Nusbaum C."/>
            <person name="Birren B."/>
        </authorList>
    </citation>
    <scope>NUCLEOTIDE SEQUENCE [LARGE SCALE GENOMIC DNA]</scope>
    <source>
        <strain evidence="13 14">VS20</strain>
    </source>
</reference>
<keyword evidence="3" id="KW-0677">Repeat</keyword>
<feature type="domain" description="BRCT" evidence="12">
    <location>
        <begin position="402"/>
        <end position="505"/>
    </location>
</feature>
<dbReference type="PROSITE" id="PS00518">
    <property type="entry name" value="ZF_RING_1"/>
    <property type="match status" value="1"/>
</dbReference>
<dbReference type="Gene3D" id="3.40.50.10190">
    <property type="entry name" value="BRCT domain"/>
    <property type="match status" value="2"/>
</dbReference>
<dbReference type="InterPro" id="IPR017907">
    <property type="entry name" value="Znf_RING_CS"/>
</dbReference>
<dbReference type="GO" id="GO:0005634">
    <property type="term" value="C:nucleus"/>
    <property type="evidence" value="ECO:0007669"/>
    <property type="project" value="UniProtKB-SubCell"/>
</dbReference>
<dbReference type="Gene3D" id="3.30.40.10">
    <property type="entry name" value="Zinc/RING finger domain, C3HC4 (zinc finger)"/>
    <property type="match status" value="1"/>
</dbReference>
<gene>
    <name evidence="13" type="ORF">SDRG_04254</name>
</gene>
<evidence type="ECO:0008006" key="15">
    <source>
        <dbReference type="Google" id="ProtNLM"/>
    </source>
</evidence>
<dbReference type="Pfam" id="PF00533">
    <property type="entry name" value="BRCT"/>
    <property type="match status" value="1"/>
</dbReference>
<dbReference type="OMA" id="YAVGYEW"/>
<dbReference type="SMART" id="SM00184">
    <property type="entry name" value="RING"/>
    <property type="match status" value="1"/>
</dbReference>
<dbReference type="CDD" id="cd17734">
    <property type="entry name" value="BRCT_Bard1_rpt1"/>
    <property type="match status" value="1"/>
</dbReference>
<evidence type="ECO:0000256" key="4">
    <source>
        <dbReference type="ARBA" id="ARBA00022763"/>
    </source>
</evidence>
<dbReference type="eggNOG" id="KOG4362">
    <property type="taxonomic scope" value="Eukaryota"/>
</dbReference>
<keyword evidence="5 9" id="KW-0863">Zinc-finger</keyword>
<dbReference type="Pfam" id="PF13923">
    <property type="entry name" value="zf-C3HC4_2"/>
    <property type="match status" value="1"/>
</dbReference>
<dbReference type="SUPFAM" id="SSF52113">
    <property type="entry name" value="BRCT domain"/>
    <property type="match status" value="2"/>
</dbReference>
<keyword evidence="14" id="KW-1185">Reference proteome</keyword>
<dbReference type="VEuPathDB" id="FungiDB:SDRG_04254"/>
<dbReference type="EMBL" id="JH767141">
    <property type="protein sequence ID" value="EQC38548.1"/>
    <property type="molecule type" value="Genomic_DNA"/>
</dbReference>
<evidence type="ECO:0000256" key="1">
    <source>
        <dbReference type="ARBA" id="ARBA00004123"/>
    </source>
</evidence>
<dbReference type="InterPro" id="IPR036420">
    <property type="entry name" value="BRCT_dom_sf"/>
</dbReference>
<dbReference type="GO" id="GO:0045944">
    <property type="term" value="P:positive regulation of transcription by RNA polymerase II"/>
    <property type="evidence" value="ECO:0007669"/>
    <property type="project" value="TreeGrafter"/>
</dbReference>
<keyword evidence="6" id="KW-0862">Zinc</keyword>
<dbReference type="OrthoDB" id="527344at2759"/>
<keyword evidence="4" id="KW-0227">DNA damage</keyword>
<evidence type="ECO:0000256" key="10">
    <source>
        <dbReference type="SAM" id="MobiDB-lite"/>
    </source>
</evidence>
<dbReference type="STRING" id="1156394.T0S0U5"/>
<dbReference type="SMART" id="SM00292">
    <property type="entry name" value="BRCT"/>
    <property type="match status" value="2"/>
</dbReference>